<dbReference type="RefSeq" id="WP_221923839.1">
    <property type="nucleotide sequence ID" value="NZ_CP137757.1"/>
</dbReference>
<keyword evidence="1" id="KW-0472">Membrane</keyword>
<gene>
    <name evidence="2" type="ORF">Q0N40_09125</name>
</gene>
<evidence type="ECO:0000313" key="2">
    <source>
        <dbReference type="EMBL" id="WPF24680.1"/>
    </source>
</evidence>
<dbReference type="KEGG" id="cpsk:Q0N40_09125"/>
<keyword evidence="1" id="KW-0812">Transmembrane</keyword>
<feature type="transmembrane region" description="Helical" evidence="1">
    <location>
        <begin position="6"/>
        <end position="24"/>
    </location>
</feature>
<keyword evidence="1" id="KW-1133">Transmembrane helix</keyword>
<evidence type="ECO:0000256" key="1">
    <source>
        <dbReference type="SAM" id="Phobius"/>
    </source>
</evidence>
<accession>A0AAU0PZ92</accession>
<sequence>MGDFFVVIACVGPIFIGLFWRWPWGSTTGSTRAGYGTSNAAGQSSAIIELYPLTHAYSAPVMLAVLHRVVRCPIMLSSTPHTGTDVIAGWDSRSSVRPTNTWRLFVELPTADPSQVISYIHSCGWQAWVSPDAGQEPGWDGYLRDVRALAEDGQNSPDSQALHSRASVATGSVALHDSSGRIAIVSSSAEQAGDRSLQYRAAERLADCVRAAGRRVTVITDSPGEWVSTKFTIVVPPEGGTTSDSQGGECDHNSIFDAAQRQSSPRTSSLHPKSDADLEIWDCSDASITWAITHGSAETIIDIVRRPDSQRWREAHTVMDASDLLRLIERPDTPSLLRTGS</sequence>
<keyword evidence="3" id="KW-1185">Reference proteome</keyword>
<proteinExistence type="predicted"/>
<organism evidence="2 3">
    <name type="scientific">Corynebacterium pseudokroppenstedtii</name>
    <dbReference type="NCBI Taxonomy" id="2804917"/>
    <lineage>
        <taxon>Bacteria</taxon>
        <taxon>Bacillati</taxon>
        <taxon>Actinomycetota</taxon>
        <taxon>Actinomycetes</taxon>
        <taxon>Mycobacteriales</taxon>
        <taxon>Corynebacteriaceae</taxon>
        <taxon>Corynebacterium</taxon>
    </lineage>
</organism>
<dbReference type="EMBL" id="CP137757">
    <property type="protein sequence ID" value="WPF24680.1"/>
    <property type="molecule type" value="Genomic_DNA"/>
</dbReference>
<evidence type="ECO:0000313" key="3">
    <source>
        <dbReference type="Proteomes" id="UP001174314"/>
    </source>
</evidence>
<protein>
    <submittedName>
        <fullName evidence="2">Uncharacterized protein</fullName>
    </submittedName>
</protein>
<dbReference type="Proteomes" id="UP001174314">
    <property type="component" value="Chromosome"/>
</dbReference>
<name>A0AAU0PZ92_9CORY</name>
<dbReference type="AlphaFoldDB" id="A0AAU0PZ92"/>
<reference evidence="2 3" key="1">
    <citation type="submission" date="2023-10" db="EMBL/GenBank/DDBJ databases">
        <title>complete genome sequence of Corynebacterium pseudokroppenstedtii P15-C1.</title>
        <authorList>
            <person name="Bruggemann H."/>
            <person name="Poehlein A."/>
        </authorList>
    </citation>
    <scope>NUCLEOTIDE SEQUENCE [LARGE SCALE GENOMIC DNA]</scope>
    <source>
        <strain evidence="2 3">P15_C1</strain>
    </source>
</reference>